<dbReference type="PANTHER" id="PTHR24379:SF127">
    <property type="entry name" value="BLOODY FINGERS-RELATED"/>
    <property type="match status" value="1"/>
</dbReference>
<name>A0A8B6CHN9_MYTGA</name>
<proteinExistence type="predicted"/>
<evidence type="ECO:0000259" key="7">
    <source>
        <dbReference type="PROSITE" id="PS50157"/>
    </source>
</evidence>
<feature type="region of interest" description="Disordered" evidence="6">
    <location>
        <begin position="239"/>
        <end position="288"/>
    </location>
</feature>
<feature type="domain" description="C2H2-type" evidence="7">
    <location>
        <begin position="585"/>
        <end position="612"/>
    </location>
</feature>
<dbReference type="GO" id="GO:0008270">
    <property type="term" value="F:zinc ion binding"/>
    <property type="evidence" value="ECO:0007669"/>
    <property type="project" value="UniProtKB-KW"/>
</dbReference>
<keyword evidence="9" id="KW-1185">Reference proteome</keyword>
<accession>A0A8B6CHN9</accession>
<dbReference type="Proteomes" id="UP000596742">
    <property type="component" value="Unassembled WGS sequence"/>
</dbReference>
<dbReference type="PROSITE" id="PS50157">
    <property type="entry name" value="ZINC_FINGER_C2H2_2"/>
    <property type="match status" value="7"/>
</dbReference>
<keyword evidence="1" id="KW-0479">Metal-binding</keyword>
<dbReference type="Pfam" id="PF00096">
    <property type="entry name" value="zf-C2H2"/>
    <property type="match status" value="2"/>
</dbReference>
<dbReference type="GO" id="GO:0005634">
    <property type="term" value="C:nucleus"/>
    <property type="evidence" value="ECO:0007669"/>
    <property type="project" value="TreeGrafter"/>
</dbReference>
<evidence type="ECO:0000256" key="1">
    <source>
        <dbReference type="ARBA" id="ARBA00022723"/>
    </source>
</evidence>
<feature type="domain" description="C2H2-type" evidence="7">
    <location>
        <begin position="396"/>
        <end position="419"/>
    </location>
</feature>
<evidence type="ECO:0000313" key="9">
    <source>
        <dbReference type="Proteomes" id="UP000596742"/>
    </source>
</evidence>
<dbReference type="GO" id="GO:0000977">
    <property type="term" value="F:RNA polymerase II transcription regulatory region sequence-specific DNA binding"/>
    <property type="evidence" value="ECO:0007669"/>
    <property type="project" value="TreeGrafter"/>
</dbReference>
<dbReference type="GO" id="GO:0000981">
    <property type="term" value="F:DNA-binding transcription factor activity, RNA polymerase II-specific"/>
    <property type="evidence" value="ECO:0007669"/>
    <property type="project" value="TreeGrafter"/>
</dbReference>
<keyword evidence="2" id="KW-0677">Repeat</keyword>
<feature type="domain" description="C2H2-type" evidence="7">
    <location>
        <begin position="613"/>
        <end position="647"/>
    </location>
</feature>
<feature type="domain" description="C2H2-type" evidence="7">
    <location>
        <begin position="500"/>
        <end position="528"/>
    </location>
</feature>
<evidence type="ECO:0000256" key="2">
    <source>
        <dbReference type="ARBA" id="ARBA00022737"/>
    </source>
</evidence>
<dbReference type="PROSITE" id="PS00028">
    <property type="entry name" value="ZINC_FINGER_C2H2_1"/>
    <property type="match status" value="7"/>
</dbReference>
<dbReference type="FunFam" id="3.30.160.60:FF:000688">
    <property type="entry name" value="zinc finger protein 197 isoform X1"/>
    <property type="match status" value="1"/>
</dbReference>
<reference evidence="8" key="1">
    <citation type="submission" date="2018-11" db="EMBL/GenBank/DDBJ databases">
        <authorList>
            <person name="Alioto T."/>
            <person name="Alioto T."/>
        </authorList>
    </citation>
    <scope>NUCLEOTIDE SEQUENCE</scope>
</reference>
<dbReference type="SUPFAM" id="SSF57667">
    <property type="entry name" value="beta-beta-alpha zinc fingers"/>
    <property type="match status" value="3"/>
</dbReference>
<dbReference type="OrthoDB" id="8117402at2759"/>
<feature type="compositionally biased region" description="Basic and acidic residues" evidence="6">
    <location>
        <begin position="249"/>
        <end position="273"/>
    </location>
</feature>
<keyword evidence="4" id="KW-0862">Zinc</keyword>
<sequence length="653" mass="75440">MGLVFGQTETLLLPSVSVILSKFLGYPDSELSEKLKSETRVKISHQNTDSGVYNYVFLGSFVDIIRANEIINTFIQHLSKNVNDSLCETSTLPLVSDFNEKQKYFLQNADHADPGNFNDQEPKQDSNTCVQEIKLSKKAEKIKTMTVDRKKETKENITKEDILLTDTCTDTNILSDFVSAKENQRRGNKEENASASGLYKHALHENPPSLSAQNAKVMVDVESLQGLVEKDHVEKIQIQVPGFESENNSVERNEGSGEKKIEQNPDKNNENVKDYPFSDDNTPEENNISNQGIKIIQRKRKDQHTCIKVDFDDDHPDFNPGSLPDEIKDLTYEDGEEPVFIMHRNAGRLTRNKDNKDMAKTECRFCPFVNVSLYARSKKQLKQHYCRNHAYVKPVHECGLCSESFCTKAQLYEHKRSKHIFINCETCGTSIRKSNYLKRSKIHEDGSDTYKLEDDKCETKFTPKLKEKGSFECEICKQFWLDKTSLDLHIKFKHGRDSEYPCELCKTFWPDKTSLDFHIKLKHSKPQEYPCEVCGKIFPNLSRINQHKKIHDEIFPFSCDVCHKSFKKRNCLNRHKKTHTGARDYLCKVCGKTYTLASSLERHSLVHKGAPPFVCSYSLCREAFYDRSTLRKHMIRKHMIHHTTENPRKKRKV</sequence>
<dbReference type="SMART" id="SM00355">
    <property type="entry name" value="ZnF_C2H2"/>
    <property type="match status" value="8"/>
</dbReference>
<evidence type="ECO:0000256" key="3">
    <source>
        <dbReference type="ARBA" id="ARBA00022771"/>
    </source>
</evidence>
<dbReference type="Gene3D" id="3.30.160.60">
    <property type="entry name" value="Classic Zinc Finger"/>
    <property type="match status" value="5"/>
</dbReference>
<evidence type="ECO:0000256" key="4">
    <source>
        <dbReference type="ARBA" id="ARBA00022833"/>
    </source>
</evidence>
<evidence type="ECO:0000256" key="5">
    <source>
        <dbReference type="PROSITE-ProRule" id="PRU00042"/>
    </source>
</evidence>
<protein>
    <recommendedName>
        <fullName evidence="7">C2H2-type domain-containing protein</fullName>
    </recommendedName>
</protein>
<dbReference type="PANTHER" id="PTHR24379">
    <property type="entry name" value="KRAB AND ZINC FINGER DOMAIN-CONTAINING"/>
    <property type="match status" value="1"/>
</dbReference>
<feature type="domain" description="C2H2-type" evidence="7">
    <location>
        <begin position="557"/>
        <end position="584"/>
    </location>
</feature>
<dbReference type="InterPro" id="IPR036236">
    <property type="entry name" value="Znf_C2H2_sf"/>
</dbReference>
<dbReference type="AlphaFoldDB" id="A0A8B6CHN9"/>
<evidence type="ECO:0000313" key="8">
    <source>
        <dbReference type="EMBL" id="VDI05193.1"/>
    </source>
</evidence>
<comment type="caution">
    <text evidence="8">The sequence shown here is derived from an EMBL/GenBank/DDBJ whole genome shotgun (WGS) entry which is preliminary data.</text>
</comment>
<gene>
    <name evidence="8" type="ORF">MGAL_10B048890</name>
</gene>
<dbReference type="InterPro" id="IPR013087">
    <property type="entry name" value="Znf_C2H2_type"/>
</dbReference>
<feature type="domain" description="C2H2-type" evidence="7">
    <location>
        <begin position="471"/>
        <end position="499"/>
    </location>
</feature>
<keyword evidence="3 5" id="KW-0863">Zinc-finger</keyword>
<evidence type="ECO:0000256" key="6">
    <source>
        <dbReference type="SAM" id="MobiDB-lite"/>
    </source>
</evidence>
<dbReference type="EMBL" id="UYJE01001784">
    <property type="protein sequence ID" value="VDI05193.1"/>
    <property type="molecule type" value="Genomic_DNA"/>
</dbReference>
<organism evidence="8 9">
    <name type="scientific">Mytilus galloprovincialis</name>
    <name type="common">Mediterranean mussel</name>
    <dbReference type="NCBI Taxonomy" id="29158"/>
    <lineage>
        <taxon>Eukaryota</taxon>
        <taxon>Metazoa</taxon>
        <taxon>Spiralia</taxon>
        <taxon>Lophotrochozoa</taxon>
        <taxon>Mollusca</taxon>
        <taxon>Bivalvia</taxon>
        <taxon>Autobranchia</taxon>
        <taxon>Pteriomorphia</taxon>
        <taxon>Mytilida</taxon>
        <taxon>Mytiloidea</taxon>
        <taxon>Mytilidae</taxon>
        <taxon>Mytilinae</taxon>
        <taxon>Mytilus</taxon>
    </lineage>
</organism>
<feature type="domain" description="C2H2-type" evidence="7">
    <location>
        <begin position="529"/>
        <end position="556"/>
    </location>
</feature>